<comment type="caution">
    <text evidence="1">The sequence shown here is derived from an EMBL/GenBank/DDBJ whole genome shotgun (WGS) entry which is preliminary data.</text>
</comment>
<evidence type="ECO:0000313" key="1">
    <source>
        <dbReference type="EMBL" id="KAK5631401.1"/>
    </source>
</evidence>
<keyword evidence="2" id="KW-1185">Reference proteome</keyword>
<protein>
    <submittedName>
        <fullName evidence="1">Uncharacterized protein</fullName>
    </submittedName>
</protein>
<dbReference type="AlphaFoldDB" id="A0AAN7ZA75"/>
<gene>
    <name evidence="1" type="ORF">RRF57_007115</name>
</gene>
<organism evidence="1 2">
    <name type="scientific">Xylaria bambusicola</name>
    <dbReference type="NCBI Taxonomy" id="326684"/>
    <lineage>
        <taxon>Eukaryota</taxon>
        <taxon>Fungi</taxon>
        <taxon>Dikarya</taxon>
        <taxon>Ascomycota</taxon>
        <taxon>Pezizomycotina</taxon>
        <taxon>Sordariomycetes</taxon>
        <taxon>Xylariomycetidae</taxon>
        <taxon>Xylariales</taxon>
        <taxon>Xylariaceae</taxon>
        <taxon>Xylaria</taxon>
    </lineage>
</organism>
<accession>A0AAN7ZA75</accession>
<name>A0AAN7ZA75_9PEZI</name>
<proteinExistence type="predicted"/>
<evidence type="ECO:0000313" key="2">
    <source>
        <dbReference type="Proteomes" id="UP001305414"/>
    </source>
</evidence>
<dbReference type="Proteomes" id="UP001305414">
    <property type="component" value="Unassembled WGS sequence"/>
</dbReference>
<sequence>MITQLNFDILPFVCVEMVVTRRFKAAIKLALVSQVVYNVVYRSIIQAQISDSLSKRGSESVFKSTMLVSFIKSDNATLVAEVLEHKDMGIDVFYRTSNSGSIISFAASVGAASVVELLAQCSADLGNRREWHSDFINGR</sequence>
<reference evidence="1 2" key="1">
    <citation type="submission" date="2023-10" db="EMBL/GenBank/DDBJ databases">
        <title>Draft genome sequence of Xylaria bambusicola isolate GMP-LS, the root and basal stem rot pathogen of sugarcane in Indonesia.</title>
        <authorList>
            <person name="Selvaraj P."/>
            <person name="Muralishankar V."/>
            <person name="Muruganantham S."/>
            <person name="Sp S."/>
            <person name="Haryani S."/>
            <person name="Lau K.J.X."/>
            <person name="Naqvi N.I."/>
        </authorList>
    </citation>
    <scope>NUCLEOTIDE SEQUENCE [LARGE SCALE GENOMIC DNA]</scope>
    <source>
        <strain evidence="1">GMP-LS</strain>
    </source>
</reference>
<dbReference type="EMBL" id="JAWHQM010000019">
    <property type="protein sequence ID" value="KAK5631401.1"/>
    <property type="molecule type" value="Genomic_DNA"/>
</dbReference>